<dbReference type="Gene3D" id="3.60.10.10">
    <property type="entry name" value="Endonuclease/exonuclease/phosphatase"/>
    <property type="match status" value="1"/>
</dbReference>
<dbReference type="InterPro" id="IPR043502">
    <property type="entry name" value="DNA/RNA_pol_sf"/>
</dbReference>
<comment type="caution">
    <text evidence="3">The sequence shown here is derived from an EMBL/GenBank/DDBJ whole genome shotgun (WGS) entry which is preliminary data.</text>
</comment>
<name>A0ABD3I3Q2_9MARC</name>
<dbReference type="PROSITE" id="PS50878">
    <property type="entry name" value="RT_POL"/>
    <property type="match status" value="1"/>
</dbReference>
<dbReference type="Pfam" id="PF03372">
    <property type="entry name" value="Exo_endo_phos"/>
    <property type="match status" value="1"/>
</dbReference>
<feature type="compositionally biased region" description="Basic and acidic residues" evidence="1">
    <location>
        <begin position="1220"/>
        <end position="1234"/>
    </location>
</feature>
<evidence type="ECO:0000256" key="1">
    <source>
        <dbReference type="SAM" id="MobiDB-lite"/>
    </source>
</evidence>
<dbReference type="InterPro" id="IPR000477">
    <property type="entry name" value="RT_dom"/>
</dbReference>
<sequence length="1299" mass="148791">MLYNADLKVASWNLNGACDPDRVRAVRTWLKTRSDIGIIGFQELKAREFQAERNLRSIFQTGTVVIDYASNNKGGSALVIDNRYKVIDSGVKGDGSVAWAKIDTKSKGVIGVISLYASTKTVHRIPLWCWLEELMEGGRWILIGDFNSVELPDDTQGNSNLLNGTELRKWKSLARTTELTDVFFTAITRRSPRFTRHRVRLDRIEFARLDRCYLTDGADWVEHVKELVHDGSSGLSDHYPVVVELQLAPEDASGAKPWRTYFKFRVEEMRSESVRAQVEQAWTSHPPRVSDPLVKWELGWKRVKKIMQRIRKEQRDADLTAHSTSDELTELRVKIASENSEANRNRLVYLETKAKDKELRDARAWRLRSRARWLREGDAPSHYFFSMLKSKCKREEMVKLERDDGSVITGKDEILQETQRFYQSLFSEEDRESAEDPEALARECLGLIRRRLNPGQSKKLEEPPDMAEVDHIVKILPSEKAPGLDGVTAEVIREYWELIRSDCLELMLAFWQDGRLTSNMKKGAIKLIPKSEEKSKLKDWRPISLLGIMYKILSKLLAERLKGLLPGLVDGQQTGFVLGRSIFDSVLAIKLGQEWSQMSGQQSLFLKLDFVKAYDRVSHSYLWRVLDEMGFGQVFINLLKGLVEKASSVVHINGAFTGDIQLDRGVRQGCPIAPLLFSLSTQPLMAMLKEAQIQGQVEGLELGDSKQMLEALFADDTGLILRADEDNWRKATAVVRKFELLSGAKLNVSKSLVVPIGFSDPPDWLVQTGCRIATEGEVYTYLGCPFGVKLSDEQITQFLLDKLTRRLHRWTNRFLTWEGRAVLTKHVLQTMPNYVLMTVGLTGDGYSLLTGICRRFIWGNNSEGNEKKVLISWEKMCRKKEEGGMGLIPFDLQAKALKMRLVTKILEEEDLDWVHIASTIVEWKILDVKARRDEIGWPIQHILILGKKLQIPEAQTLSRIFEGWWECRVYLNLKSRAPLPASLGIRQAINLKFTLQQINSADRKLYLRLLKKSGVTILADLNDESLQRMEANELAHGRPEAALVRYGPQSRILWLIYSLQQETSTDGSLHNPRLWVWALENKQLEGWSHSAKEWRWLLGKHNLFDEDMNRKWNRDWERKRWENLWTYLWRSQLFLRDKIWVWKVLHRGIFVHDKLLRMNIGPGLCPKGCQNKTGSIPVSHLLLEGALFAREIATTAGSKRGRVNAAATEATFSTLAEREHREMSISSRNRERLFQRSPGSDNFTLDSAVGQSSAERSELSSALPENTGDTESREPQRCSWLHQLNELEDDLNRLGFLAT</sequence>
<evidence type="ECO:0000259" key="2">
    <source>
        <dbReference type="PROSITE" id="PS50878"/>
    </source>
</evidence>
<dbReference type="PANTHER" id="PTHR19446">
    <property type="entry name" value="REVERSE TRANSCRIPTASES"/>
    <property type="match status" value="1"/>
</dbReference>
<feature type="region of interest" description="Disordered" evidence="1">
    <location>
        <begin position="1220"/>
        <end position="1276"/>
    </location>
</feature>
<proteinExistence type="predicted"/>
<dbReference type="SUPFAM" id="SSF56219">
    <property type="entry name" value="DNase I-like"/>
    <property type="match status" value="1"/>
</dbReference>
<reference evidence="3 4" key="1">
    <citation type="submission" date="2024-09" db="EMBL/GenBank/DDBJ databases">
        <title>Chromosome-scale assembly of Riccia sorocarpa.</title>
        <authorList>
            <person name="Paukszto L."/>
        </authorList>
    </citation>
    <scope>NUCLEOTIDE SEQUENCE [LARGE SCALE GENOMIC DNA]</scope>
    <source>
        <strain evidence="3">LP-2024</strain>
        <tissue evidence="3">Aerial parts of the thallus</tissue>
    </source>
</reference>
<dbReference type="Proteomes" id="UP001633002">
    <property type="component" value="Unassembled WGS sequence"/>
</dbReference>
<dbReference type="EMBL" id="JBJQOH010000002">
    <property type="protein sequence ID" value="KAL3696995.1"/>
    <property type="molecule type" value="Genomic_DNA"/>
</dbReference>
<accession>A0ABD3I3Q2</accession>
<keyword evidence="4" id="KW-1185">Reference proteome</keyword>
<dbReference type="InterPro" id="IPR036691">
    <property type="entry name" value="Endo/exonu/phosph_ase_sf"/>
</dbReference>
<dbReference type="Pfam" id="PF00078">
    <property type="entry name" value="RVT_1"/>
    <property type="match status" value="1"/>
</dbReference>
<organism evidence="3 4">
    <name type="scientific">Riccia sorocarpa</name>
    <dbReference type="NCBI Taxonomy" id="122646"/>
    <lineage>
        <taxon>Eukaryota</taxon>
        <taxon>Viridiplantae</taxon>
        <taxon>Streptophyta</taxon>
        <taxon>Embryophyta</taxon>
        <taxon>Marchantiophyta</taxon>
        <taxon>Marchantiopsida</taxon>
        <taxon>Marchantiidae</taxon>
        <taxon>Marchantiales</taxon>
        <taxon>Ricciaceae</taxon>
        <taxon>Riccia</taxon>
    </lineage>
</organism>
<feature type="domain" description="Reverse transcriptase" evidence="2">
    <location>
        <begin position="509"/>
        <end position="786"/>
    </location>
</feature>
<gene>
    <name evidence="3" type="ORF">R1sor_011071</name>
</gene>
<evidence type="ECO:0000313" key="3">
    <source>
        <dbReference type="EMBL" id="KAL3696995.1"/>
    </source>
</evidence>
<protein>
    <recommendedName>
        <fullName evidence="2">Reverse transcriptase domain-containing protein</fullName>
    </recommendedName>
</protein>
<dbReference type="InterPro" id="IPR005135">
    <property type="entry name" value="Endo/exonuclease/phosphatase"/>
</dbReference>
<feature type="compositionally biased region" description="Polar residues" evidence="1">
    <location>
        <begin position="1237"/>
        <end position="1251"/>
    </location>
</feature>
<dbReference type="SUPFAM" id="SSF56672">
    <property type="entry name" value="DNA/RNA polymerases"/>
    <property type="match status" value="1"/>
</dbReference>
<evidence type="ECO:0000313" key="4">
    <source>
        <dbReference type="Proteomes" id="UP001633002"/>
    </source>
</evidence>
<dbReference type="CDD" id="cd01650">
    <property type="entry name" value="RT_nLTR_like"/>
    <property type="match status" value="1"/>
</dbReference>